<gene>
    <name evidence="3" type="ORF">SK3146_05067</name>
</gene>
<keyword evidence="3" id="KW-0413">Isomerase</keyword>
<accession>A0ABY4RUQ5</accession>
<dbReference type="InterPro" id="IPR036291">
    <property type="entry name" value="NAD(P)-bd_dom_sf"/>
</dbReference>
<dbReference type="Gene3D" id="3.40.50.720">
    <property type="entry name" value="NAD(P)-binding Rossmann-like Domain"/>
    <property type="match status" value="1"/>
</dbReference>
<dbReference type="Proteomes" id="UP001057134">
    <property type="component" value="Chromosome"/>
</dbReference>
<dbReference type="Gene3D" id="3.90.25.10">
    <property type="entry name" value="UDP-galactose 4-epimerase, domain 1"/>
    <property type="match status" value="1"/>
</dbReference>
<keyword evidence="4" id="KW-1185">Reference proteome</keyword>
<evidence type="ECO:0000259" key="2">
    <source>
        <dbReference type="Pfam" id="PF01370"/>
    </source>
</evidence>
<sequence length="342" mass="37382">MKVLITGGAGFIGSHTADCALRAGLEVVVVDNFSAGQEEDIPKGCKVYKADVSGKELRDIFEGEKPDYCIHLAEKNELDESIINRGLSPNLRGLIYLLDLCKEFQIQKLVYASSAEVYGLTESRPADENASCVPVSCMGMSKLAPEEYIRLYGALYGLNYTILRYTNVYGYRQKRFGGGGVISAFLETYVNGERPIIYGKGLQSRDFVCVTDVAEANIQALTRGNGEIYNIGTGVATPIAELFDLMNEMLGQKLKPAYAPARAAEQTHVCVSYAKAAKDLGWTPSVSLREGLTQIAGDFIYKRFMDKLNGVKEAAPEPASVSLIVRRMGVKKAGRRLKTVNS</sequence>
<dbReference type="RefSeq" id="WP_249861376.1">
    <property type="nucleotide sequence ID" value="NZ_CP027059.1"/>
</dbReference>
<reference evidence="3" key="1">
    <citation type="submission" date="2018-02" db="EMBL/GenBank/DDBJ databases">
        <authorList>
            <person name="Kim S.-K."/>
            <person name="Jung H.-I."/>
            <person name="Lee S.-W."/>
        </authorList>
    </citation>
    <scope>NUCLEOTIDE SEQUENCE</scope>
    <source>
        <strain evidence="3">SK3146</strain>
    </source>
</reference>
<feature type="domain" description="NAD-dependent epimerase/dehydratase" evidence="2">
    <location>
        <begin position="3"/>
        <end position="232"/>
    </location>
</feature>
<evidence type="ECO:0000313" key="3">
    <source>
        <dbReference type="EMBL" id="UQZ85778.1"/>
    </source>
</evidence>
<dbReference type="GO" id="GO:0003978">
    <property type="term" value="F:UDP-glucose 4-epimerase activity"/>
    <property type="evidence" value="ECO:0007669"/>
    <property type="project" value="UniProtKB-EC"/>
</dbReference>
<name>A0ABY4RUQ5_9BACL</name>
<dbReference type="Pfam" id="PF01370">
    <property type="entry name" value="Epimerase"/>
    <property type="match status" value="1"/>
</dbReference>
<dbReference type="InterPro" id="IPR001509">
    <property type="entry name" value="Epimerase_deHydtase"/>
</dbReference>
<dbReference type="EC" id="5.1.3.2" evidence="3"/>
<evidence type="ECO:0000256" key="1">
    <source>
        <dbReference type="ARBA" id="ARBA00007637"/>
    </source>
</evidence>
<organism evidence="3 4">
    <name type="scientific">Paenibacillus konkukensis</name>
    <dbReference type="NCBI Taxonomy" id="2020716"/>
    <lineage>
        <taxon>Bacteria</taxon>
        <taxon>Bacillati</taxon>
        <taxon>Bacillota</taxon>
        <taxon>Bacilli</taxon>
        <taxon>Bacillales</taxon>
        <taxon>Paenibacillaceae</taxon>
        <taxon>Paenibacillus</taxon>
    </lineage>
</organism>
<protein>
    <submittedName>
        <fullName evidence="3">UDP-glucose 4-epimerase</fullName>
        <ecNumber evidence="3">5.1.3.2</ecNumber>
    </submittedName>
</protein>
<proteinExistence type="inferred from homology"/>
<dbReference type="SUPFAM" id="SSF51735">
    <property type="entry name" value="NAD(P)-binding Rossmann-fold domains"/>
    <property type="match status" value="1"/>
</dbReference>
<evidence type="ECO:0000313" key="4">
    <source>
        <dbReference type="Proteomes" id="UP001057134"/>
    </source>
</evidence>
<dbReference type="EMBL" id="CP027059">
    <property type="protein sequence ID" value="UQZ85778.1"/>
    <property type="molecule type" value="Genomic_DNA"/>
</dbReference>
<dbReference type="PANTHER" id="PTHR43000">
    <property type="entry name" value="DTDP-D-GLUCOSE 4,6-DEHYDRATASE-RELATED"/>
    <property type="match status" value="1"/>
</dbReference>
<comment type="similarity">
    <text evidence="1">Belongs to the NAD(P)-dependent epimerase/dehydratase family.</text>
</comment>
<reference evidence="3" key="2">
    <citation type="journal article" date="2021" name="J Anim Sci Technol">
        <title>Complete genome sequence of Paenibacillus konkukensis sp. nov. SK3146 as a potential probiotic strain.</title>
        <authorList>
            <person name="Jung H.I."/>
            <person name="Park S."/>
            <person name="Niu K.M."/>
            <person name="Lee S.W."/>
            <person name="Kothari D."/>
            <person name="Yi K.J."/>
            <person name="Kim S.K."/>
        </authorList>
    </citation>
    <scope>NUCLEOTIDE SEQUENCE</scope>
    <source>
        <strain evidence="3">SK3146</strain>
    </source>
</reference>